<accession>A0AAD4PK64</accession>
<dbReference type="InterPro" id="IPR036938">
    <property type="entry name" value="PAP2/HPO_sf"/>
</dbReference>
<feature type="transmembrane region" description="Helical" evidence="7">
    <location>
        <begin position="242"/>
        <end position="264"/>
    </location>
</feature>
<evidence type="ECO:0000256" key="1">
    <source>
        <dbReference type="ARBA" id="ARBA00004141"/>
    </source>
</evidence>
<dbReference type="Pfam" id="PF01569">
    <property type="entry name" value="PAP2"/>
    <property type="match status" value="1"/>
</dbReference>
<proteinExistence type="inferred from homology"/>
<comment type="similarity">
    <text evidence="2">Belongs to the PA-phosphatase related phosphoesterase family.</text>
</comment>
<dbReference type="SMART" id="SM00014">
    <property type="entry name" value="acidPPc"/>
    <property type="match status" value="1"/>
</dbReference>
<evidence type="ECO:0000256" key="2">
    <source>
        <dbReference type="ARBA" id="ARBA00008816"/>
    </source>
</evidence>
<dbReference type="EMBL" id="JAJJHW010002585">
    <property type="protein sequence ID" value="KAH8371375.1"/>
    <property type="molecule type" value="Genomic_DNA"/>
</dbReference>
<feature type="compositionally biased region" description="Low complexity" evidence="6">
    <location>
        <begin position="285"/>
        <end position="302"/>
    </location>
</feature>
<protein>
    <recommendedName>
        <fullName evidence="8">Phosphatidic acid phosphatase type 2/haloperoxidase domain-containing protein</fullName>
    </recommendedName>
</protein>
<keyword evidence="5 7" id="KW-0472">Membrane</keyword>
<gene>
    <name evidence="9" type="ORF">KR093_007108</name>
</gene>
<evidence type="ECO:0000313" key="9">
    <source>
        <dbReference type="EMBL" id="KAH8371375.1"/>
    </source>
</evidence>
<dbReference type="GO" id="GO:0046839">
    <property type="term" value="P:phospholipid dephosphorylation"/>
    <property type="evidence" value="ECO:0007669"/>
    <property type="project" value="TreeGrafter"/>
</dbReference>
<evidence type="ECO:0000256" key="4">
    <source>
        <dbReference type="ARBA" id="ARBA00022989"/>
    </source>
</evidence>
<keyword evidence="3 7" id="KW-0812">Transmembrane</keyword>
<name>A0AAD4PK64_9MUSC</name>
<dbReference type="Proteomes" id="UP001200034">
    <property type="component" value="Unassembled WGS sequence"/>
</dbReference>
<comment type="caution">
    <text evidence="9">The sequence shown here is derived from an EMBL/GenBank/DDBJ whole genome shotgun (WGS) entry which is preliminary data.</text>
</comment>
<reference evidence="9" key="1">
    <citation type="journal article" date="2021" name="Mol. Ecol. Resour.">
        <title>Phylogenomic analyses of the genus Drosophila reveals genomic signals of climate adaptation.</title>
        <authorList>
            <person name="Li F."/>
            <person name="Rane R.V."/>
            <person name="Luria V."/>
            <person name="Xiong Z."/>
            <person name="Chen J."/>
            <person name="Li Z."/>
            <person name="Catullo R.A."/>
            <person name="Griffin P.C."/>
            <person name="Schiffer M."/>
            <person name="Pearce S."/>
            <person name="Lee S.F."/>
            <person name="McElroy K."/>
            <person name="Stocker A."/>
            <person name="Shirriffs J."/>
            <person name="Cockerell F."/>
            <person name="Coppin C."/>
            <person name="Sgro C.M."/>
            <person name="Karger A."/>
            <person name="Cain J.W."/>
            <person name="Weber J.A."/>
            <person name="Santpere G."/>
            <person name="Kirschner M.W."/>
            <person name="Hoffmann A.A."/>
            <person name="Oakeshott J.G."/>
            <person name="Zhang G."/>
        </authorList>
    </citation>
    <scope>NUCLEOTIDE SEQUENCE</scope>
    <source>
        <strain evidence="9">BGI-SZ-2011g</strain>
    </source>
</reference>
<feature type="transmembrane region" description="Helical" evidence="7">
    <location>
        <begin position="53"/>
        <end position="78"/>
    </location>
</feature>
<evidence type="ECO:0000259" key="8">
    <source>
        <dbReference type="SMART" id="SM00014"/>
    </source>
</evidence>
<feature type="region of interest" description="Disordered" evidence="6">
    <location>
        <begin position="278"/>
        <end position="302"/>
    </location>
</feature>
<feature type="transmembrane region" description="Helical" evidence="7">
    <location>
        <begin position="12"/>
        <end position="33"/>
    </location>
</feature>
<dbReference type="GO" id="GO:0007165">
    <property type="term" value="P:signal transduction"/>
    <property type="evidence" value="ECO:0007669"/>
    <property type="project" value="TreeGrafter"/>
</dbReference>
<evidence type="ECO:0000256" key="7">
    <source>
        <dbReference type="SAM" id="Phobius"/>
    </source>
</evidence>
<keyword evidence="10" id="KW-1185">Reference proteome</keyword>
<organism evidence="9 10">
    <name type="scientific">Drosophila rubida</name>
    <dbReference type="NCBI Taxonomy" id="30044"/>
    <lineage>
        <taxon>Eukaryota</taxon>
        <taxon>Metazoa</taxon>
        <taxon>Ecdysozoa</taxon>
        <taxon>Arthropoda</taxon>
        <taxon>Hexapoda</taxon>
        <taxon>Insecta</taxon>
        <taxon>Pterygota</taxon>
        <taxon>Neoptera</taxon>
        <taxon>Endopterygota</taxon>
        <taxon>Diptera</taxon>
        <taxon>Brachycera</taxon>
        <taxon>Muscomorpha</taxon>
        <taxon>Ephydroidea</taxon>
        <taxon>Drosophilidae</taxon>
        <taxon>Drosophila</taxon>
    </lineage>
</organism>
<dbReference type="InterPro" id="IPR043216">
    <property type="entry name" value="PAP-like"/>
</dbReference>
<dbReference type="PANTHER" id="PTHR10165">
    <property type="entry name" value="LIPID PHOSPHATE PHOSPHATASE"/>
    <property type="match status" value="1"/>
</dbReference>
<dbReference type="CDD" id="cd03384">
    <property type="entry name" value="PAP2_wunen"/>
    <property type="match status" value="1"/>
</dbReference>
<feature type="transmembrane region" description="Helical" evidence="7">
    <location>
        <begin position="212"/>
        <end position="230"/>
    </location>
</feature>
<comment type="subcellular location">
    <subcellularLocation>
        <location evidence="1">Membrane</location>
        <topology evidence="1">Multi-pass membrane protein</topology>
    </subcellularLocation>
</comment>
<feature type="transmembrane region" description="Helical" evidence="7">
    <location>
        <begin position="182"/>
        <end position="200"/>
    </location>
</feature>
<dbReference type="GO" id="GO:0008195">
    <property type="term" value="F:phosphatidate phosphatase activity"/>
    <property type="evidence" value="ECO:0007669"/>
    <property type="project" value="TreeGrafter"/>
</dbReference>
<dbReference type="PANTHER" id="PTHR10165:SF197">
    <property type="entry name" value="FI04477P-RELATED"/>
    <property type="match status" value="1"/>
</dbReference>
<dbReference type="InterPro" id="IPR000326">
    <property type="entry name" value="PAP2/HPO"/>
</dbReference>
<dbReference type="AlphaFoldDB" id="A0AAD4PK64"/>
<dbReference type="GO" id="GO:0005886">
    <property type="term" value="C:plasma membrane"/>
    <property type="evidence" value="ECO:0007669"/>
    <property type="project" value="TreeGrafter"/>
</dbReference>
<dbReference type="Gene3D" id="1.20.144.10">
    <property type="entry name" value="Phosphatidic acid phosphatase type 2/haloperoxidase"/>
    <property type="match status" value="1"/>
</dbReference>
<feature type="domain" description="Phosphatidic acid phosphatase type 2/haloperoxidase" evidence="8">
    <location>
        <begin position="105"/>
        <end position="255"/>
    </location>
</feature>
<keyword evidence="4 7" id="KW-1133">Transmembrane helix</keyword>
<evidence type="ECO:0000256" key="6">
    <source>
        <dbReference type="SAM" id="MobiDB-lite"/>
    </source>
</evidence>
<dbReference type="SUPFAM" id="SSF48317">
    <property type="entry name" value="Acid phosphatase/Vanadium-dependent haloperoxidase"/>
    <property type="match status" value="1"/>
</dbReference>
<evidence type="ECO:0000256" key="3">
    <source>
        <dbReference type="ARBA" id="ARBA00022692"/>
    </source>
</evidence>
<evidence type="ECO:0000256" key="5">
    <source>
        <dbReference type="ARBA" id="ARBA00023136"/>
    </source>
</evidence>
<feature type="transmembrane region" description="Helical" evidence="7">
    <location>
        <begin position="107"/>
        <end position="129"/>
    </location>
</feature>
<evidence type="ECO:0000313" key="10">
    <source>
        <dbReference type="Proteomes" id="UP001200034"/>
    </source>
</evidence>
<dbReference type="GO" id="GO:0006644">
    <property type="term" value="P:phospholipid metabolic process"/>
    <property type="evidence" value="ECO:0007669"/>
    <property type="project" value="InterPro"/>
</dbReference>
<sequence length="339" mass="37378">MSGKYGKLLRGLCDLLLWAALSTASLLLMKLVAPARRGFFCGDESLSYPLKDSTIGTITVIVVTLSVPSLVIAAVELFKQPPAKEAARRSDYGCATRLGQLYKQAGCYLFGLAMVTFCTVFTKLCIGRLRPHFFAVCQPAMEDGSSCADAHNLGQYITSYSCRNTNATSFQQHQLNQSFPSGHASMIMYAMWYVAIYLQATLSTRVSKLLKHLLQFLFVMFGWYVALSRITDYWHHWSDVLAGVLLGVLFAWLTAVHIADLFAFRRWTRSGYSAHTLKRGQVSPKSSTKSQSQSQSTAAAAGGVPPALPAYTFGTLPYTAAYPAQAQYAQTYHNYGYVP</sequence>